<dbReference type="AlphaFoldDB" id="A0A158JU04"/>
<protein>
    <submittedName>
        <fullName evidence="3">Gluconolactonase</fullName>
    </submittedName>
</protein>
<dbReference type="GO" id="GO:0016787">
    <property type="term" value="F:hydrolase activity"/>
    <property type="evidence" value="ECO:0007669"/>
    <property type="project" value="UniProtKB-KW"/>
</dbReference>
<name>A0A158JU04_9BURK</name>
<dbReference type="InterPro" id="IPR011042">
    <property type="entry name" value="6-blade_b-propeller_TolB-like"/>
</dbReference>
<keyword evidence="1" id="KW-0378">Hydrolase</keyword>
<dbReference type="Proteomes" id="UP000054683">
    <property type="component" value="Unassembled WGS sequence"/>
</dbReference>
<reference evidence="3 4" key="1">
    <citation type="submission" date="2016-01" db="EMBL/GenBank/DDBJ databases">
        <authorList>
            <person name="Oliw E.H."/>
        </authorList>
    </citation>
    <scope>NUCLEOTIDE SEQUENCE [LARGE SCALE GENOMIC DNA]</scope>
    <source>
        <strain evidence="3">LMG 27134</strain>
    </source>
</reference>
<dbReference type="InterPro" id="IPR013658">
    <property type="entry name" value="SGL"/>
</dbReference>
<evidence type="ECO:0000259" key="2">
    <source>
        <dbReference type="Pfam" id="PF08450"/>
    </source>
</evidence>
<gene>
    <name evidence="3" type="ORF">AWB69_08762</name>
</gene>
<evidence type="ECO:0000313" key="4">
    <source>
        <dbReference type="Proteomes" id="UP000054683"/>
    </source>
</evidence>
<dbReference type="Pfam" id="PF08450">
    <property type="entry name" value="SGL"/>
    <property type="match status" value="1"/>
</dbReference>
<evidence type="ECO:0000313" key="3">
    <source>
        <dbReference type="EMBL" id="SAL72175.1"/>
    </source>
</evidence>
<organism evidence="3 4">
    <name type="scientific">Caballeronia udeis</name>
    <dbReference type="NCBI Taxonomy" id="1232866"/>
    <lineage>
        <taxon>Bacteria</taxon>
        <taxon>Pseudomonadati</taxon>
        <taxon>Pseudomonadota</taxon>
        <taxon>Betaproteobacteria</taxon>
        <taxon>Burkholderiales</taxon>
        <taxon>Burkholderiaceae</taxon>
        <taxon>Caballeronia</taxon>
    </lineage>
</organism>
<dbReference type="SUPFAM" id="SSF63829">
    <property type="entry name" value="Calcium-dependent phosphotriesterase"/>
    <property type="match status" value="1"/>
</dbReference>
<dbReference type="EMBL" id="FCOK02000119">
    <property type="protein sequence ID" value="SAL72175.1"/>
    <property type="molecule type" value="Genomic_DNA"/>
</dbReference>
<feature type="domain" description="SMP-30/Gluconolactonase/LRE-like region" evidence="2">
    <location>
        <begin position="47"/>
        <end position="294"/>
    </location>
</feature>
<sequence>MRTNEIFPDGVNLERVFADGYNTEGPAEGPDGRIFFCDITVSYRTSMTAGIIWVFDPMNRVTSVFRSPSGMASGIDFDKNGNMLVAGGADFGMRSVIRTDMATGKSTIVAGLYGGRPFNSPNDLVVDRAGGIYFTDPRYLGHEPVEQPVFGVYYISSSGDIKLVLADVSKPNGIALSPDQRILYVVEHDIRILDRRFDEVPLRDIGDMRILAYDIEKPGKVNAQRLFVDYGCEKGADGITVDNAGNVYAAVQSPTRPGIRVYDPSGTQIAEVPTLERPSNVILTRHSQTPFMYVAATKSLYRLRCSLKGAPS</sequence>
<evidence type="ECO:0000256" key="1">
    <source>
        <dbReference type="ARBA" id="ARBA00022801"/>
    </source>
</evidence>
<dbReference type="InterPro" id="IPR051262">
    <property type="entry name" value="SMP-30/CGR1_Lactonase"/>
</dbReference>
<dbReference type="Gene3D" id="2.120.10.30">
    <property type="entry name" value="TolB, C-terminal domain"/>
    <property type="match status" value="1"/>
</dbReference>
<dbReference type="RefSeq" id="WP_197500465.1">
    <property type="nucleotide sequence ID" value="NZ_FCOK02000119.1"/>
</dbReference>
<dbReference type="PANTHER" id="PTHR47572">
    <property type="entry name" value="LIPOPROTEIN-RELATED"/>
    <property type="match status" value="1"/>
</dbReference>
<dbReference type="PANTHER" id="PTHR47572:SF4">
    <property type="entry name" value="LACTONASE DRP35"/>
    <property type="match status" value="1"/>
</dbReference>
<proteinExistence type="predicted"/>
<accession>A0A158JU04</accession>